<evidence type="ECO:0000259" key="3">
    <source>
        <dbReference type="PROSITE" id="PS51782"/>
    </source>
</evidence>
<dbReference type="InterPro" id="IPR052210">
    <property type="entry name" value="LysM1-like"/>
</dbReference>
<reference evidence="4" key="1">
    <citation type="journal article" date="2020" name="Mol. Plant Microbe Interact.">
        <title>Genome Sequence of the Biocontrol Agent Coniothyrium minitans strain Conio (IMI 134523).</title>
        <authorList>
            <person name="Patel D."/>
            <person name="Shittu T.A."/>
            <person name="Baroncelli R."/>
            <person name="Muthumeenakshi S."/>
            <person name="Osborne T.H."/>
            <person name="Janganan T.K."/>
            <person name="Sreenivasaprasad S."/>
        </authorList>
    </citation>
    <scope>NUCLEOTIDE SEQUENCE</scope>
    <source>
        <strain evidence="4">Conio</strain>
    </source>
</reference>
<dbReference type="OrthoDB" id="2281372at2759"/>
<accession>A0A9P6KS17</accession>
<evidence type="ECO:0000313" key="5">
    <source>
        <dbReference type="Proteomes" id="UP000756921"/>
    </source>
</evidence>
<evidence type="ECO:0000256" key="1">
    <source>
        <dbReference type="ARBA" id="ARBA00022669"/>
    </source>
</evidence>
<comment type="caution">
    <text evidence="4">The sequence shown here is derived from an EMBL/GenBank/DDBJ whole genome shotgun (WGS) entry which is preliminary data.</text>
</comment>
<dbReference type="InterPro" id="IPR018392">
    <property type="entry name" value="LysM"/>
</dbReference>
<dbReference type="PANTHER" id="PTHR34997">
    <property type="entry name" value="AM15"/>
    <property type="match status" value="1"/>
</dbReference>
<dbReference type="EMBL" id="WJXW01000005">
    <property type="protein sequence ID" value="KAF9736406.1"/>
    <property type="molecule type" value="Genomic_DNA"/>
</dbReference>
<proteinExistence type="predicted"/>
<dbReference type="PROSITE" id="PS51782">
    <property type="entry name" value="LYSM"/>
    <property type="match status" value="2"/>
</dbReference>
<dbReference type="PANTHER" id="PTHR34997:SF1">
    <property type="entry name" value="PEPTIDOGLYCAN-BINDING LYSIN DOMAIN"/>
    <property type="match status" value="1"/>
</dbReference>
<evidence type="ECO:0000256" key="2">
    <source>
        <dbReference type="ARBA" id="ARBA00023026"/>
    </source>
</evidence>
<dbReference type="AlphaFoldDB" id="A0A9P6KS17"/>
<protein>
    <submittedName>
        <fullName evidence="4">LysM domain-containing protein</fullName>
    </submittedName>
</protein>
<dbReference type="CDD" id="cd00118">
    <property type="entry name" value="LysM"/>
    <property type="match status" value="2"/>
</dbReference>
<organism evidence="4 5">
    <name type="scientific">Paraphaeosphaeria minitans</name>
    <dbReference type="NCBI Taxonomy" id="565426"/>
    <lineage>
        <taxon>Eukaryota</taxon>
        <taxon>Fungi</taxon>
        <taxon>Dikarya</taxon>
        <taxon>Ascomycota</taxon>
        <taxon>Pezizomycotina</taxon>
        <taxon>Dothideomycetes</taxon>
        <taxon>Pleosporomycetidae</taxon>
        <taxon>Pleosporales</taxon>
        <taxon>Massarineae</taxon>
        <taxon>Didymosphaeriaceae</taxon>
        <taxon>Paraphaeosphaeria</taxon>
    </lineage>
</organism>
<dbReference type="Pfam" id="PF01476">
    <property type="entry name" value="LysM"/>
    <property type="match status" value="1"/>
</dbReference>
<keyword evidence="5" id="KW-1185">Reference proteome</keyword>
<name>A0A9P6KS17_9PLEO</name>
<feature type="domain" description="LysM" evidence="3">
    <location>
        <begin position="200"/>
        <end position="246"/>
    </location>
</feature>
<dbReference type="Proteomes" id="UP000756921">
    <property type="component" value="Unassembled WGS sequence"/>
</dbReference>
<dbReference type="SUPFAM" id="SSF54106">
    <property type="entry name" value="LysM domain"/>
    <property type="match status" value="2"/>
</dbReference>
<keyword evidence="2" id="KW-0843">Virulence</keyword>
<dbReference type="SMART" id="SM00257">
    <property type="entry name" value="LysM"/>
    <property type="match status" value="2"/>
</dbReference>
<keyword evidence="1" id="KW-0147">Chitin-binding</keyword>
<feature type="domain" description="LysM" evidence="3">
    <location>
        <begin position="125"/>
        <end position="171"/>
    </location>
</feature>
<gene>
    <name evidence="4" type="ORF">PMIN01_06322</name>
</gene>
<sequence>MGVVDPAKIPQGTESTCSCFAQVNGEDWPDYAEDCAGLVEQTCIDVSNIAKWNPWVGTDCDSGLYKDLAAGDTRAVCIGIGGTKPIFTSSASKMVPTRTMSTPATPVSSATHGPTQSGIVADCTRFHTVVDGDTCGAILTTYGLSLAQFYAWNPAVGSECTGMWLSYSYCVAAPTRSSSSANPLATNGPLRSGTPTTCSKYYTPRDGETCQNVLEVNKLRTAQLYKWNTDIGGGCQNLWPGYGLCVAGGPA</sequence>
<dbReference type="GO" id="GO:0008061">
    <property type="term" value="F:chitin binding"/>
    <property type="evidence" value="ECO:0007669"/>
    <property type="project" value="UniProtKB-KW"/>
</dbReference>
<dbReference type="InterPro" id="IPR036779">
    <property type="entry name" value="LysM_dom_sf"/>
</dbReference>
<dbReference type="Gene3D" id="3.10.350.10">
    <property type="entry name" value="LysM domain"/>
    <property type="match status" value="2"/>
</dbReference>
<evidence type="ECO:0000313" key="4">
    <source>
        <dbReference type="EMBL" id="KAF9736406.1"/>
    </source>
</evidence>